<dbReference type="EMBL" id="BA000022">
    <property type="protein sequence ID" value="BAA10820.1"/>
    <property type="molecule type" value="Genomic_DNA"/>
</dbReference>
<dbReference type="PaxDb" id="1148-1001333"/>
<dbReference type="InterPro" id="IPR008949">
    <property type="entry name" value="Isoprenoid_synthase_dom_sf"/>
</dbReference>
<protein>
    <submittedName>
        <fullName evidence="1">Sll0513 protein</fullName>
    </submittedName>
</protein>
<dbReference type="KEGG" id="syn:sll0513"/>
<dbReference type="STRING" id="1148.gene:10500324"/>
<keyword evidence="2" id="KW-1185">Reference proteome</keyword>
<organism evidence="1 2">
    <name type="scientific">Synechocystis sp. (strain ATCC 27184 / PCC 6803 / Kazusa)</name>
    <dbReference type="NCBI Taxonomy" id="1111708"/>
    <lineage>
        <taxon>Bacteria</taxon>
        <taxon>Bacillati</taxon>
        <taxon>Cyanobacteriota</taxon>
        <taxon>Cyanophyceae</taxon>
        <taxon>Synechococcales</taxon>
        <taxon>Merismopediaceae</taxon>
        <taxon>Synechocystis</taxon>
    </lineage>
</organism>
<dbReference type="SUPFAM" id="SSF48576">
    <property type="entry name" value="Terpenoid synthases"/>
    <property type="match status" value="1"/>
</dbReference>
<proteinExistence type="predicted"/>
<dbReference type="PANTHER" id="PTHR11626">
    <property type="entry name" value="FARNESYL-DIPHOSPHATE FARNESYLTRANSFERASE"/>
    <property type="match status" value="1"/>
</dbReference>
<dbReference type="AlphaFoldDB" id="Q55474"/>
<dbReference type="InterPro" id="IPR002060">
    <property type="entry name" value="Squ/phyt_synthse"/>
</dbReference>
<reference evidence="1 2" key="1">
    <citation type="journal article" date="1995" name="DNA Res.">
        <title>Sequence analysis of the genome of the unicellular cyanobacterium Synechocystis sp. strain PCC6803. I. Sequence features in the 1 Mb region from map positions 64% to 92% of the genome.</title>
        <authorList>
            <person name="Kaneko T."/>
            <person name="Tanaka A."/>
            <person name="Sato S."/>
            <person name="Kotani H."/>
            <person name="Sazuka T."/>
            <person name="Miyajima N."/>
            <person name="Sugiura M."/>
            <person name="Tabata S."/>
        </authorList>
    </citation>
    <scope>NUCLEOTIDE SEQUENCE [LARGE SCALE GENOMIC DNA]</scope>
    <source>
        <strain evidence="2">ATCC 27184 / PCC 6803 / Kazusa</strain>
    </source>
</reference>
<dbReference type="GO" id="GO:0051996">
    <property type="term" value="F:squalene synthase [NAD(P)H] activity"/>
    <property type="evidence" value="ECO:0007669"/>
    <property type="project" value="InterPro"/>
</dbReference>
<name>Q55474_SYNY3</name>
<dbReference type="Proteomes" id="UP000001425">
    <property type="component" value="Chromosome"/>
</dbReference>
<accession>Q55474</accession>
<sequence>MSGVDRMSLRRNALKVLQETSRTFYIPISILPDQLLDAVASAYLCMRAIDEVEDHPDLDAETKARILNQISLNLQSATENSHSEDFIRGLDPYRNLLPEVTLRVGEWALLAPESIAPRVWDATAAMSDRMAFWALQNWQIRTESELDQYTFSVAGAVGLLLSDLWAWHDGTQTNRSHAIGFGRGLQAVNIVRNYKEDKRRGVSFFPQGWELADMHKYARYNLALADQYTKSLPHGPALNFCKIPLTLAYGTLDVLALGKEKLSRSDVMALVNRVIAS</sequence>
<dbReference type="PANTHER" id="PTHR11626:SF2">
    <property type="entry name" value="SQUALENE SYNTHASE"/>
    <property type="match status" value="1"/>
</dbReference>
<dbReference type="PIR" id="S75973">
    <property type="entry name" value="S75973"/>
</dbReference>
<dbReference type="InterPro" id="IPR044844">
    <property type="entry name" value="Trans_IPPS_euk-type"/>
</dbReference>
<evidence type="ECO:0000313" key="1">
    <source>
        <dbReference type="EMBL" id="BAA10820.1"/>
    </source>
</evidence>
<dbReference type="IntAct" id="Q55474">
    <property type="interactions" value="5"/>
</dbReference>
<gene>
    <name evidence="1" type="ordered locus">sll0513</name>
</gene>
<dbReference type="PhylomeDB" id="Q55474"/>
<dbReference type="EnsemblBacteria" id="BAA10820">
    <property type="protein sequence ID" value="BAA10820"/>
    <property type="gene ID" value="BAA10820"/>
</dbReference>
<dbReference type="GO" id="GO:0045338">
    <property type="term" value="P:farnesyl diphosphate metabolic process"/>
    <property type="evidence" value="ECO:0007669"/>
    <property type="project" value="InterPro"/>
</dbReference>
<evidence type="ECO:0000313" key="2">
    <source>
        <dbReference type="Proteomes" id="UP000001425"/>
    </source>
</evidence>
<dbReference type="eggNOG" id="COG1562">
    <property type="taxonomic scope" value="Bacteria"/>
</dbReference>
<dbReference type="SMR" id="Q55474"/>
<dbReference type="Pfam" id="PF00494">
    <property type="entry name" value="SQS_PSY"/>
    <property type="match status" value="1"/>
</dbReference>
<dbReference type="InParanoid" id="Q55474"/>
<dbReference type="Gene3D" id="1.10.600.10">
    <property type="entry name" value="Farnesyl Diphosphate Synthase"/>
    <property type="match status" value="1"/>
</dbReference>
<reference evidence="1 2" key="2">
    <citation type="journal article" date="1996" name="DNA Res.">
        <title>Sequence analysis of the genome of the unicellular cyanobacterium Synechocystis sp. strain PCC6803. II. Sequence determination of the entire genome and assignment of potential protein-coding regions.</title>
        <authorList>
            <person name="Kaneko T."/>
            <person name="Sato S."/>
            <person name="Kotani H."/>
            <person name="Tanaka A."/>
            <person name="Asamizu E."/>
            <person name="Nakamura Y."/>
            <person name="Miyajima N."/>
            <person name="Hirosawa M."/>
            <person name="Sugiura M."/>
            <person name="Sasamoto S."/>
            <person name="Kimura T."/>
            <person name="Hosouchi T."/>
            <person name="Matsuno A."/>
            <person name="Muraki A."/>
            <person name="Nakazaki N."/>
            <person name="Naruo K."/>
            <person name="Okumura S."/>
            <person name="Shimpo S."/>
            <person name="Takeuchi C."/>
            <person name="Wada T."/>
            <person name="Watanabe A."/>
            <person name="Yamada M."/>
            <person name="Yasuda M."/>
            <person name="Tabata S."/>
        </authorList>
    </citation>
    <scope>NUCLEOTIDE SEQUENCE [LARGE SCALE GENOMIC DNA]</scope>
    <source>
        <strain evidence="2">ATCC 27184 / PCC 6803 / Kazusa</strain>
    </source>
</reference>